<dbReference type="InterPro" id="IPR001077">
    <property type="entry name" value="COMT_C"/>
</dbReference>
<feature type="domain" description="O-methyltransferase dimerisation" evidence="5">
    <location>
        <begin position="84"/>
        <end position="151"/>
    </location>
</feature>
<dbReference type="InterPro" id="IPR036388">
    <property type="entry name" value="WH-like_DNA-bd_sf"/>
</dbReference>
<evidence type="ECO:0000313" key="6">
    <source>
        <dbReference type="EMBL" id="KAE8393306.1"/>
    </source>
</evidence>
<evidence type="ECO:0000256" key="1">
    <source>
        <dbReference type="ARBA" id="ARBA00022603"/>
    </source>
</evidence>
<dbReference type="AlphaFoldDB" id="A0A5N7CGK7"/>
<dbReference type="GO" id="GO:0008171">
    <property type="term" value="F:O-methyltransferase activity"/>
    <property type="evidence" value="ECO:0007669"/>
    <property type="project" value="InterPro"/>
</dbReference>
<dbReference type="Pfam" id="PF08100">
    <property type="entry name" value="Dimerisation"/>
    <property type="match status" value="1"/>
</dbReference>
<dbReference type="SUPFAM" id="SSF46785">
    <property type="entry name" value="Winged helix' DNA-binding domain"/>
    <property type="match status" value="1"/>
</dbReference>
<dbReference type="GO" id="GO:0044550">
    <property type="term" value="P:secondary metabolite biosynthetic process"/>
    <property type="evidence" value="ECO:0007669"/>
    <property type="project" value="UniProtKB-ARBA"/>
</dbReference>
<evidence type="ECO:0000256" key="3">
    <source>
        <dbReference type="ARBA" id="ARBA00022691"/>
    </source>
</evidence>
<gene>
    <name evidence="6" type="ORF">BDV23DRAFT_191755</name>
</gene>
<dbReference type="InterPro" id="IPR016461">
    <property type="entry name" value="COMT-like"/>
</dbReference>
<dbReference type="GO" id="GO:0046983">
    <property type="term" value="F:protein dimerization activity"/>
    <property type="evidence" value="ECO:0007669"/>
    <property type="project" value="InterPro"/>
</dbReference>
<dbReference type="OrthoDB" id="1535081at2759"/>
<reference evidence="6" key="1">
    <citation type="submission" date="2019-04" db="EMBL/GenBank/DDBJ databases">
        <title>Friends and foes A comparative genomics studyof 23 Aspergillus species from section Flavi.</title>
        <authorList>
            <consortium name="DOE Joint Genome Institute"/>
            <person name="Kjaerbolling I."/>
            <person name="Vesth T."/>
            <person name="Frisvad J.C."/>
            <person name="Nybo J.L."/>
            <person name="Theobald S."/>
            <person name="Kildgaard S."/>
            <person name="Isbrandt T."/>
            <person name="Kuo A."/>
            <person name="Sato A."/>
            <person name="Lyhne E.K."/>
            <person name="Kogle M.E."/>
            <person name="Wiebenga A."/>
            <person name="Kun R.S."/>
            <person name="Lubbers R.J."/>
            <person name="Makela M.R."/>
            <person name="Barry K."/>
            <person name="Chovatia M."/>
            <person name="Clum A."/>
            <person name="Daum C."/>
            <person name="Haridas S."/>
            <person name="He G."/>
            <person name="LaButti K."/>
            <person name="Lipzen A."/>
            <person name="Mondo S."/>
            <person name="Riley R."/>
            <person name="Salamov A."/>
            <person name="Simmons B.A."/>
            <person name="Magnuson J.K."/>
            <person name="Henrissat B."/>
            <person name="Mortensen U.H."/>
            <person name="Larsen T.O."/>
            <person name="Devries R.P."/>
            <person name="Grigoriev I.V."/>
            <person name="Machida M."/>
            <person name="Baker S.E."/>
            <person name="Andersen M.R."/>
        </authorList>
    </citation>
    <scope>NUCLEOTIDE SEQUENCE [LARGE SCALE GENOMIC DNA]</scope>
    <source>
        <strain evidence="6">IBT 14317</strain>
    </source>
</reference>
<dbReference type="SUPFAM" id="SSF53335">
    <property type="entry name" value="S-adenosyl-L-methionine-dependent methyltransferases"/>
    <property type="match status" value="1"/>
</dbReference>
<accession>A0A5N7CGK7</accession>
<evidence type="ECO:0000259" key="5">
    <source>
        <dbReference type="Pfam" id="PF08100"/>
    </source>
</evidence>
<dbReference type="Gene3D" id="1.10.10.10">
    <property type="entry name" value="Winged helix-like DNA-binding domain superfamily/Winged helix DNA-binding domain"/>
    <property type="match status" value="1"/>
</dbReference>
<dbReference type="GO" id="GO:0032259">
    <property type="term" value="P:methylation"/>
    <property type="evidence" value="ECO:0007669"/>
    <property type="project" value="UniProtKB-KW"/>
</dbReference>
<dbReference type="PANTHER" id="PTHR43712:SF1">
    <property type="entry name" value="HYPOTHETICAL O-METHYLTRANSFERASE (EUROFUNG)-RELATED"/>
    <property type="match status" value="1"/>
</dbReference>
<evidence type="ECO:0000259" key="4">
    <source>
        <dbReference type="Pfam" id="PF00891"/>
    </source>
</evidence>
<dbReference type="InterPro" id="IPR012967">
    <property type="entry name" value="COMT_dimerisation"/>
</dbReference>
<proteinExistence type="predicted"/>
<evidence type="ECO:0000256" key="2">
    <source>
        <dbReference type="ARBA" id="ARBA00022679"/>
    </source>
</evidence>
<dbReference type="Gene3D" id="3.40.50.150">
    <property type="entry name" value="Vaccinia Virus protein VP39"/>
    <property type="match status" value="1"/>
</dbReference>
<dbReference type="Pfam" id="PF00891">
    <property type="entry name" value="Methyltransf_2"/>
    <property type="match status" value="1"/>
</dbReference>
<name>A0A5N7CGK7_PETAA</name>
<protein>
    <submittedName>
        <fullName evidence="6">O-methyltransferase-domain-containing protein</fullName>
    </submittedName>
</protein>
<keyword evidence="1 6" id="KW-0489">Methyltransferase</keyword>
<dbReference type="Proteomes" id="UP000326877">
    <property type="component" value="Unassembled WGS sequence"/>
</dbReference>
<dbReference type="PANTHER" id="PTHR43712">
    <property type="entry name" value="PUTATIVE (AFU_ORTHOLOGUE AFUA_4G14580)-RELATED"/>
    <property type="match status" value="1"/>
</dbReference>
<sequence length="413" mass="46437">MTLTEDRGQYVRSIELALERLNATVSQCRSTLLASNDDTIESRSTDKTARDNLVLEALKFLQKAQGPIEVATTCYERTAHVASVRALLEMGVFERIPAGGASRTTNQLAEELNVDKTLLARLLRNSSLYGPFEETGPGQYRHTPFSEVYLRPEVRGMFRFAMDDHMPAHLKMHEYLKRNSWREPSSSTDNPYAYAHDTNGKSMFAHLSERPWRMASFNDAMRVQAVTELWMIDLFPWMILSELHPTLATVLAVDIGGGKGTAICRIRSHCGSLPGRCVLQDQAHVVQSAGTLDEGVEKMAYDFFTEQPLRGALTYLVRRCLHNWPQGSVIQILSNVAAAMEPKKSRLLIEEIIVPEEKPGIEEGWMDLTMMNLGAKQRTLNEWETVVDMAGLKLQKVYQIPGNCHGLLEAVLK</sequence>
<organism evidence="6">
    <name type="scientific">Petromyces alliaceus</name>
    <name type="common">Aspergillus alliaceus</name>
    <dbReference type="NCBI Taxonomy" id="209559"/>
    <lineage>
        <taxon>Eukaryota</taxon>
        <taxon>Fungi</taxon>
        <taxon>Dikarya</taxon>
        <taxon>Ascomycota</taxon>
        <taxon>Pezizomycotina</taxon>
        <taxon>Eurotiomycetes</taxon>
        <taxon>Eurotiomycetidae</taxon>
        <taxon>Eurotiales</taxon>
        <taxon>Aspergillaceae</taxon>
        <taxon>Aspergillus</taxon>
        <taxon>Aspergillus subgen. Circumdati</taxon>
    </lineage>
</organism>
<dbReference type="InterPro" id="IPR036390">
    <property type="entry name" value="WH_DNA-bd_sf"/>
</dbReference>
<feature type="domain" description="O-methyltransferase C-terminal" evidence="4">
    <location>
        <begin position="197"/>
        <end position="392"/>
    </location>
</feature>
<keyword evidence="3" id="KW-0949">S-adenosyl-L-methionine</keyword>
<dbReference type="EMBL" id="ML735230">
    <property type="protein sequence ID" value="KAE8393306.1"/>
    <property type="molecule type" value="Genomic_DNA"/>
</dbReference>
<dbReference type="PROSITE" id="PS51683">
    <property type="entry name" value="SAM_OMT_II"/>
    <property type="match status" value="1"/>
</dbReference>
<dbReference type="InterPro" id="IPR029063">
    <property type="entry name" value="SAM-dependent_MTases_sf"/>
</dbReference>
<keyword evidence="2 6" id="KW-0808">Transferase</keyword>